<gene>
    <name evidence="1" type="ORF">RB548_09580</name>
</gene>
<accession>A0ABZ2BFV4</accession>
<evidence type="ECO:0000313" key="2">
    <source>
        <dbReference type="Proteomes" id="UP001432360"/>
    </source>
</evidence>
<dbReference type="EMBL" id="CP133148">
    <property type="protein sequence ID" value="WVT05618.1"/>
    <property type="molecule type" value="Genomic_DNA"/>
</dbReference>
<dbReference type="Proteomes" id="UP001432360">
    <property type="component" value="Chromosome"/>
</dbReference>
<evidence type="ECO:0000313" key="1">
    <source>
        <dbReference type="EMBL" id="WVT05618.1"/>
    </source>
</evidence>
<dbReference type="RefSeq" id="WP_331374694.1">
    <property type="nucleotide sequence ID" value="NZ_CP133148.1"/>
</dbReference>
<reference evidence="1" key="1">
    <citation type="submission" date="2023-08" db="EMBL/GenBank/DDBJ databases">
        <title>Complete genome sequence of Sinorhizobium chiapanecum ITTG S70 isolated from Acaciella angustissima nodules in Chiapas-Mexico.</title>
        <authorList>
            <person name="Rincon-Rosales R."/>
            <person name="Rogel M.A."/>
            <person name="Rincon-Medina C.I."/>
            <person name="Guerrero G."/>
            <person name="Manzano-Gomez L.A."/>
            <person name="Lopez-Lopez A."/>
            <person name="Rincon Molina F.A."/>
            <person name="Martinez-Romero E."/>
        </authorList>
    </citation>
    <scope>NUCLEOTIDE SEQUENCE</scope>
    <source>
        <strain evidence="1">ITTG S70</strain>
    </source>
</reference>
<keyword evidence="2" id="KW-1185">Reference proteome</keyword>
<organism evidence="1 2">
    <name type="scientific">Sinorhizobium chiapasense</name>
    <dbReference type="NCBI Taxonomy" id="501572"/>
    <lineage>
        <taxon>Bacteria</taxon>
        <taxon>Pseudomonadati</taxon>
        <taxon>Pseudomonadota</taxon>
        <taxon>Alphaproteobacteria</taxon>
        <taxon>Hyphomicrobiales</taxon>
        <taxon>Rhizobiaceae</taxon>
        <taxon>Sinorhizobium/Ensifer group</taxon>
        <taxon>Sinorhizobium</taxon>
    </lineage>
</organism>
<proteinExistence type="predicted"/>
<protein>
    <recommendedName>
        <fullName evidence="3">Transposase</fullName>
    </recommendedName>
</protein>
<name>A0ABZ2BFV4_9HYPH</name>
<sequence>MLDVHLDEDLSRARKDNAPANTAILNRLARNILQTADLPKVPISHRIRKCAWNDDYLVTALAHMR</sequence>
<evidence type="ECO:0008006" key="3">
    <source>
        <dbReference type="Google" id="ProtNLM"/>
    </source>
</evidence>